<evidence type="ECO:0000256" key="2">
    <source>
        <dbReference type="ARBA" id="ARBA00022643"/>
    </source>
</evidence>
<evidence type="ECO:0000256" key="1">
    <source>
        <dbReference type="ARBA" id="ARBA00022630"/>
    </source>
</evidence>
<dbReference type="InterPro" id="IPR005025">
    <property type="entry name" value="FMN_Rdtase-like_dom"/>
</dbReference>
<sequence>MKAVILYGGPRENGNTKIITDSFIKGLLDAKCSIDFIDITKLNINPCIGCLKCEKDGECFIEDDMKFIYEAVEKSDLVVLSSPVYFASVTSQLKTVIDRFQSFYSKKYVLKNDNNKKRKGYLIFTAGGKNEKMIESIGLTAKFFMLSIDASLNDKIYALGTDEIKVINREEILKKAYDKGFAAGRG</sequence>
<reference evidence="5" key="1">
    <citation type="submission" date="2017-02" db="EMBL/GenBank/DDBJ databases">
        <authorList>
            <person name="Varghese N."/>
            <person name="Submissions S."/>
        </authorList>
    </citation>
    <scope>NUCLEOTIDE SEQUENCE [LARGE SCALE GENOMIC DNA]</scope>
    <source>
        <strain evidence="5">USBA 833</strain>
    </source>
</reference>
<keyword evidence="1" id="KW-0285">Flavoprotein</keyword>
<dbReference type="RefSeq" id="WP_179122224.1">
    <property type="nucleotide sequence ID" value="NZ_FUYH01000009.1"/>
</dbReference>
<proteinExistence type="predicted"/>
<dbReference type="PANTHER" id="PTHR43278">
    <property type="entry name" value="NAD(P)H-DEPENDENT FMN-CONTAINING OXIDOREDUCTASE YWQN-RELATED"/>
    <property type="match status" value="1"/>
</dbReference>
<organism evidence="4 5">
    <name type="scientific">Caloramator quimbayensis</name>
    <dbReference type="NCBI Taxonomy" id="1147123"/>
    <lineage>
        <taxon>Bacteria</taxon>
        <taxon>Bacillati</taxon>
        <taxon>Bacillota</taxon>
        <taxon>Clostridia</taxon>
        <taxon>Eubacteriales</taxon>
        <taxon>Clostridiaceae</taxon>
        <taxon>Caloramator</taxon>
    </lineage>
</organism>
<dbReference type="AlphaFoldDB" id="A0A1T4XJ64"/>
<keyword evidence="2" id="KW-0288">FMN</keyword>
<dbReference type="STRING" id="1147123.SAMN05443428_109121"/>
<accession>A0A1T4XJ64</accession>
<evidence type="ECO:0000259" key="3">
    <source>
        <dbReference type="Pfam" id="PF03358"/>
    </source>
</evidence>
<evidence type="ECO:0000313" key="5">
    <source>
        <dbReference type="Proteomes" id="UP000190105"/>
    </source>
</evidence>
<keyword evidence="5" id="KW-1185">Reference proteome</keyword>
<dbReference type="InterPro" id="IPR051796">
    <property type="entry name" value="ISF_SsuE-like"/>
</dbReference>
<dbReference type="PANTHER" id="PTHR43278:SF2">
    <property type="entry name" value="IRON-SULFUR FLAVOPROTEIN"/>
    <property type="match status" value="1"/>
</dbReference>
<dbReference type="GO" id="GO:0016491">
    <property type="term" value="F:oxidoreductase activity"/>
    <property type="evidence" value="ECO:0007669"/>
    <property type="project" value="InterPro"/>
</dbReference>
<dbReference type="EMBL" id="FUYH01000009">
    <property type="protein sequence ID" value="SKA89453.1"/>
    <property type="molecule type" value="Genomic_DNA"/>
</dbReference>
<protein>
    <submittedName>
        <fullName evidence="4">NADPH-dependent FMN reductase</fullName>
    </submittedName>
</protein>
<dbReference type="Pfam" id="PF03358">
    <property type="entry name" value="FMN_red"/>
    <property type="match status" value="1"/>
</dbReference>
<dbReference type="SUPFAM" id="SSF52218">
    <property type="entry name" value="Flavoproteins"/>
    <property type="match status" value="1"/>
</dbReference>
<feature type="domain" description="NADPH-dependent FMN reductase-like" evidence="3">
    <location>
        <begin position="1"/>
        <end position="128"/>
    </location>
</feature>
<evidence type="ECO:0000313" key="4">
    <source>
        <dbReference type="EMBL" id="SKA89453.1"/>
    </source>
</evidence>
<dbReference type="Gene3D" id="3.40.50.360">
    <property type="match status" value="1"/>
</dbReference>
<dbReference type="InterPro" id="IPR029039">
    <property type="entry name" value="Flavoprotein-like_sf"/>
</dbReference>
<dbReference type="Proteomes" id="UP000190105">
    <property type="component" value="Unassembled WGS sequence"/>
</dbReference>
<name>A0A1T4XJ64_9CLOT</name>
<gene>
    <name evidence="4" type="ORF">SAMN05443428_109121</name>
</gene>